<protein>
    <submittedName>
        <fullName evidence="8">ABC-2 type transport system permease protein</fullName>
    </submittedName>
</protein>
<evidence type="ECO:0000256" key="4">
    <source>
        <dbReference type="ARBA" id="ARBA00023136"/>
    </source>
</evidence>
<evidence type="ECO:0000256" key="1">
    <source>
        <dbReference type="ARBA" id="ARBA00004141"/>
    </source>
</evidence>
<keyword evidence="3 6" id="KW-1133">Transmembrane helix</keyword>
<dbReference type="GO" id="GO:0046677">
    <property type="term" value="P:response to antibiotic"/>
    <property type="evidence" value="ECO:0007669"/>
    <property type="project" value="UniProtKB-KW"/>
</dbReference>
<keyword evidence="9" id="KW-1185">Reference proteome</keyword>
<evidence type="ECO:0000259" key="7">
    <source>
        <dbReference type="Pfam" id="PF01061"/>
    </source>
</evidence>
<organism evidence="8 9">
    <name type="scientific">Amycolatopsis cihanbeyliensis</name>
    <dbReference type="NCBI Taxonomy" id="1128664"/>
    <lineage>
        <taxon>Bacteria</taxon>
        <taxon>Bacillati</taxon>
        <taxon>Actinomycetota</taxon>
        <taxon>Actinomycetes</taxon>
        <taxon>Pseudonocardiales</taxon>
        <taxon>Pseudonocardiaceae</taxon>
        <taxon>Amycolatopsis</taxon>
    </lineage>
</organism>
<evidence type="ECO:0000256" key="6">
    <source>
        <dbReference type="SAM" id="Phobius"/>
    </source>
</evidence>
<evidence type="ECO:0000256" key="3">
    <source>
        <dbReference type="ARBA" id="ARBA00022989"/>
    </source>
</evidence>
<feature type="domain" description="ABC-2 type transporter transmembrane" evidence="7">
    <location>
        <begin position="12"/>
        <end position="210"/>
    </location>
</feature>
<dbReference type="InterPro" id="IPR013525">
    <property type="entry name" value="ABC2_TM"/>
</dbReference>
<feature type="transmembrane region" description="Helical" evidence="6">
    <location>
        <begin position="166"/>
        <end position="187"/>
    </location>
</feature>
<feature type="transmembrane region" description="Helical" evidence="6">
    <location>
        <begin position="137"/>
        <end position="159"/>
    </location>
</feature>
<comment type="subcellular location">
    <subcellularLocation>
        <location evidence="1">Membrane</location>
        <topology evidence="1">Multi-pass membrane protein</topology>
    </subcellularLocation>
</comment>
<dbReference type="OrthoDB" id="63188at2"/>
<keyword evidence="5" id="KW-0046">Antibiotic resistance</keyword>
<evidence type="ECO:0000313" key="8">
    <source>
        <dbReference type="EMBL" id="TQJ03498.1"/>
    </source>
</evidence>
<accession>A0A542DK72</accession>
<dbReference type="PANTHER" id="PTHR43229:SF2">
    <property type="entry name" value="NODULATION PROTEIN J"/>
    <property type="match status" value="1"/>
</dbReference>
<dbReference type="PIRSF" id="PIRSF006648">
    <property type="entry name" value="DrrB"/>
    <property type="match status" value="1"/>
</dbReference>
<dbReference type="PANTHER" id="PTHR43229">
    <property type="entry name" value="NODULATION PROTEIN J"/>
    <property type="match status" value="1"/>
</dbReference>
<evidence type="ECO:0000256" key="5">
    <source>
        <dbReference type="ARBA" id="ARBA00023251"/>
    </source>
</evidence>
<dbReference type="Proteomes" id="UP000320876">
    <property type="component" value="Unassembled WGS sequence"/>
</dbReference>
<dbReference type="RefSeq" id="WP_141999260.1">
    <property type="nucleotide sequence ID" value="NZ_VFML01000001.1"/>
</dbReference>
<dbReference type="GO" id="GO:0043190">
    <property type="term" value="C:ATP-binding cassette (ABC) transporter complex"/>
    <property type="evidence" value="ECO:0007669"/>
    <property type="project" value="InterPro"/>
</dbReference>
<dbReference type="InterPro" id="IPR051784">
    <property type="entry name" value="Nod_factor_ABC_transporter"/>
</dbReference>
<keyword evidence="2 6" id="KW-0812">Transmembrane</keyword>
<feature type="transmembrane region" description="Helical" evidence="6">
    <location>
        <begin position="219"/>
        <end position="241"/>
    </location>
</feature>
<dbReference type="EMBL" id="VFML01000001">
    <property type="protein sequence ID" value="TQJ03498.1"/>
    <property type="molecule type" value="Genomic_DNA"/>
</dbReference>
<dbReference type="Pfam" id="PF01061">
    <property type="entry name" value="ABC2_membrane"/>
    <property type="match status" value="1"/>
</dbReference>
<feature type="transmembrane region" description="Helical" evidence="6">
    <location>
        <begin position="97"/>
        <end position="125"/>
    </location>
</feature>
<feature type="transmembrane region" description="Helical" evidence="6">
    <location>
        <begin position="54"/>
        <end position="76"/>
    </location>
</feature>
<gene>
    <name evidence="8" type="ORF">FB471_3260</name>
</gene>
<name>A0A542DK72_AMYCI</name>
<sequence length="246" mass="25464">MNARIFRVEAADELRAILREPTALFFSILMPVAFFALFVSIFGNRPVGGDVPNGTRMVATFGTFAVLAVTMLNPGITVAQDREIGWLRAKRVSAVPVGLTLTAKLVAALPYAAGVLAVLAVTAALTGSLQASVGELLRIGGVLVLGSLPFALLSLAVGFRARANTAAAVLNAVLLPLAVLSGLWMPLEILPGFVEHLAPYLPTYHLAQLALSQLGAGAAAGHVLVLLATAVVAAGLAGLSYRHARL</sequence>
<evidence type="ECO:0000256" key="2">
    <source>
        <dbReference type="ARBA" id="ARBA00022692"/>
    </source>
</evidence>
<reference evidence="8 9" key="1">
    <citation type="submission" date="2019-06" db="EMBL/GenBank/DDBJ databases">
        <title>Sequencing the genomes of 1000 actinobacteria strains.</title>
        <authorList>
            <person name="Klenk H.-P."/>
        </authorList>
    </citation>
    <scope>NUCLEOTIDE SEQUENCE [LARGE SCALE GENOMIC DNA]</scope>
    <source>
        <strain evidence="8 9">DSM 45679</strain>
    </source>
</reference>
<comment type="caution">
    <text evidence="8">The sequence shown here is derived from an EMBL/GenBank/DDBJ whole genome shotgun (WGS) entry which is preliminary data.</text>
</comment>
<feature type="transmembrane region" description="Helical" evidence="6">
    <location>
        <begin position="21"/>
        <end position="42"/>
    </location>
</feature>
<dbReference type="AlphaFoldDB" id="A0A542DK72"/>
<dbReference type="GO" id="GO:0140359">
    <property type="term" value="F:ABC-type transporter activity"/>
    <property type="evidence" value="ECO:0007669"/>
    <property type="project" value="InterPro"/>
</dbReference>
<keyword evidence="4 6" id="KW-0472">Membrane</keyword>
<dbReference type="InterPro" id="IPR000412">
    <property type="entry name" value="ABC_2_transport"/>
</dbReference>
<evidence type="ECO:0000313" key="9">
    <source>
        <dbReference type="Proteomes" id="UP000320876"/>
    </source>
</evidence>
<proteinExistence type="predicted"/>